<dbReference type="Pfam" id="PF11187">
    <property type="entry name" value="Mbeg1-like"/>
    <property type="match status" value="1"/>
</dbReference>
<evidence type="ECO:0000313" key="3">
    <source>
        <dbReference type="Proteomes" id="UP000718821"/>
    </source>
</evidence>
<reference evidence="2" key="1">
    <citation type="submission" date="2020-08" db="EMBL/GenBank/DDBJ databases">
        <authorList>
            <person name="Cejkova D."/>
            <person name="Kubasova T."/>
            <person name="Jahodarova E."/>
            <person name="Rychlik I."/>
        </authorList>
    </citation>
    <scope>NUCLEOTIDE SEQUENCE</scope>
    <source>
        <strain evidence="2">An836</strain>
    </source>
</reference>
<dbReference type="SUPFAM" id="SSF53474">
    <property type="entry name" value="alpha/beta-Hydrolases"/>
    <property type="match status" value="1"/>
</dbReference>
<feature type="region of interest" description="Disordered" evidence="1">
    <location>
        <begin position="82"/>
        <end position="101"/>
    </location>
</feature>
<dbReference type="Proteomes" id="UP000718821">
    <property type="component" value="Unassembled WGS sequence"/>
</dbReference>
<dbReference type="EMBL" id="JACLYU010000027">
    <property type="protein sequence ID" value="MBM6700367.1"/>
    <property type="molecule type" value="Genomic_DNA"/>
</dbReference>
<organism evidence="2 3">
    <name type="scientific">Bifidobacterium pullorum subsp. saeculare</name>
    <dbReference type="NCBI Taxonomy" id="78257"/>
    <lineage>
        <taxon>Bacteria</taxon>
        <taxon>Bacillati</taxon>
        <taxon>Actinomycetota</taxon>
        <taxon>Actinomycetes</taxon>
        <taxon>Bifidobacteriales</taxon>
        <taxon>Bifidobacteriaceae</taxon>
        <taxon>Bifidobacterium</taxon>
    </lineage>
</organism>
<comment type="caution">
    <text evidence="2">The sequence shown here is derived from an EMBL/GenBank/DDBJ whole genome shotgun (WGS) entry which is preliminary data.</text>
</comment>
<evidence type="ECO:0000256" key="1">
    <source>
        <dbReference type="SAM" id="MobiDB-lite"/>
    </source>
</evidence>
<dbReference type="RefSeq" id="WP_204469682.1">
    <property type="nucleotide sequence ID" value="NZ_JACLYU010000027.1"/>
</dbReference>
<dbReference type="Gene3D" id="3.40.50.1820">
    <property type="entry name" value="alpha/beta hydrolase"/>
    <property type="match status" value="1"/>
</dbReference>
<accession>A0A939B8Y3</accession>
<protein>
    <submittedName>
        <fullName evidence="2">DUF2974 domain-containing protein</fullName>
    </submittedName>
</protein>
<dbReference type="InterPro" id="IPR029058">
    <property type="entry name" value="AB_hydrolase_fold"/>
</dbReference>
<name>A0A939B8Y3_9BIFI</name>
<keyword evidence="3" id="KW-1185">Reference proteome</keyword>
<evidence type="ECO:0000313" key="2">
    <source>
        <dbReference type="EMBL" id="MBM6700367.1"/>
    </source>
</evidence>
<sequence>MGNIADYARGETRGFDSLPFGEVDALVMAELSYEDVPDSVPTLAGLEADYGTPGRRLRHASLRHPLRAARLLRAAPRPSVTLPDVDTALHGDPGHADDDAPHPVHALHFVAPATIHDFHQAAAHNPRFSAVTVGAFAERLDEDEQTQFAAITYGLPDGTLVIAFRGTDDSLVGWKEDFNMAFRYPVPAQEAAADYVARVARLWPGAPMILTGHSKGGNLAVYAAMMADNATRGRIRRIYSLDGPGFPESVVVGEAYRRVLPLVVKIMPDSSIVGMLLEMPETCVVVKSDAGGIMQHFAFSWQVEGDRFVRCYGLNPSSQQFNKSLNDWLKALPAGECEHAVDALFSVLGATGATSFAELTAQLPASIPAMLGAVAGLTSDERKHIGEALAILVKAATARSKAVVR</sequence>
<reference evidence="2" key="2">
    <citation type="journal article" date="2021" name="Sci. Rep.">
        <title>The distribution of antibiotic resistance genes in chicken gut microbiota commensals.</title>
        <authorList>
            <person name="Juricova H."/>
            <person name="Matiasovicova J."/>
            <person name="Kubasova T."/>
            <person name="Cejkova D."/>
            <person name="Rychlik I."/>
        </authorList>
    </citation>
    <scope>NUCLEOTIDE SEQUENCE</scope>
    <source>
        <strain evidence="2">An836</strain>
    </source>
</reference>
<dbReference type="AlphaFoldDB" id="A0A939B8Y3"/>
<dbReference type="InterPro" id="IPR024499">
    <property type="entry name" value="Mbeg1-like"/>
</dbReference>
<gene>
    <name evidence="2" type="ORF">H7U32_08700</name>
</gene>
<proteinExistence type="predicted"/>
<feature type="compositionally biased region" description="Basic and acidic residues" evidence="1">
    <location>
        <begin position="87"/>
        <end position="101"/>
    </location>
</feature>